<dbReference type="EMBL" id="CP000155">
    <property type="protein sequence ID" value="ABC30648.1"/>
    <property type="molecule type" value="Genomic_DNA"/>
</dbReference>
<sequence>MRLFSSAADAIWKIRRNSDTDLFLSTGARTRQRVV</sequence>
<dbReference type="HOGENOM" id="CLU_3365262_0_0_6"/>
<reference evidence="1 2" key="1">
    <citation type="journal article" date="2005" name="Nucleic Acids Res.">
        <title>Genomic blueprint of Hahella chejuensis, a marine microbe producing an algicidal agent.</title>
        <authorList>
            <person name="Jeong H."/>
            <person name="Yim J.H."/>
            <person name="Lee C."/>
            <person name="Choi S.-H."/>
            <person name="Park Y.K."/>
            <person name="Yoon S.H."/>
            <person name="Hur C.-G."/>
            <person name="Kang H.-Y."/>
            <person name="Kim D."/>
            <person name="Lee H.H."/>
            <person name="Park K.H."/>
            <person name="Park S.-H."/>
            <person name="Park H.-S."/>
            <person name="Lee H.K."/>
            <person name="Oh T.K."/>
            <person name="Kim J.F."/>
        </authorList>
    </citation>
    <scope>NUCLEOTIDE SEQUENCE [LARGE SCALE GENOMIC DNA]</scope>
    <source>
        <strain evidence="1 2">KCTC 2396</strain>
    </source>
</reference>
<evidence type="ECO:0000313" key="2">
    <source>
        <dbReference type="Proteomes" id="UP000000238"/>
    </source>
</evidence>
<keyword evidence="2" id="KW-1185">Reference proteome</keyword>
<dbReference type="STRING" id="349521.HCH_03927"/>
<organism evidence="1 2">
    <name type="scientific">Hahella chejuensis (strain KCTC 2396)</name>
    <dbReference type="NCBI Taxonomy" id="349521"/>
    <lineage>
        <taxon>Bacteria</taxon>
        <taxon>Pseudomonadati</taxon>
        <taxon>Pseudomonadota</taxon>
        <taxon>Gammaproteobacteria</taxon>
        <taxon>Oceanospirillales</taxon>
        <taxon>Hahellaceae</taxon>
        <taxon>Hahella</taxon>
    </lineage>
</organism>
<name>Q2SFC6_HAHCH</name>
<protein>
    <submittedName>
        <fullName evidence="1">Uncharacterized protein</fullName>
    </submittedName>
</protein>
<accession>Q2SFC6</accession>
<gene>
    <name evidence="1" type="ordered locus">HCH_03927</name>
</gene>
<dbReference type="AlphaFoldDB" id="Q2SFC6"/>
<evidence type="ECO:0000313" key="1">
    <source>
        <dbReference type="EMBL" id="ABC30648.1"/>
    </source>
</evidence>
<dbReference type="KEGG" id="hch:HCH_03927"/>
<proteinExistence type="predicted"/>
<dbReference type="Proteomes" id="UP000000238">
    <property type="component" value="Chromosome"/>
</dbReference>